<evidence type="ECO:0000313" key="3">
    <source>
        <dbReference type="Proteomes" id="UP000184471"/>
    </source>
</evidence>
<name>A0A1M5MFF1_9ACTN</name>
<dbReference type="AlphaFoldDB" id="A0A1M5MFF1"/>
<evidence type="ECO:0008006" key="4">
    <source>
        <dbReference type="Google" id="ProtNLM"/>
    </source>
</evidence>
<evidence type="ECO:0000313" key="2">
    <source>
        <dbReference type="EMBL" id="SHG75433.1"/>
    </source>
</evidence>
<dbReference type="EMBL" id="FQVX01000003">
    <property type="protein sequence ID" value="SHG75433.1"/>
    <property type="molecule type" value="Genomic_DNA"/>
</dbReference>
<dbReference type="RefSeq" id="WP_245794635.1">
    <property type="nucleotide sequence ID" value="NZ_FQVX01000003.1"/>
</dbReference>
<dbReference type="Proteomes" id="UP000184471">
    <property type="component" value="Unassembled WGS sequence"/>
</dbReference>
<keyword evidence="3" id="KW-1185">Reference proteome</keyword>
<gene>
    <name evidence="2" type="ORF">SAMN05444351_3131</name>
</gene>
<feature type="region of interest" description="Disordered" evidence="1">
    <location>
        <begin position="1"/>
        <end position="23"/>
    </location>
</feature>
<sequence>MAGPQQLPVEPEQTGPQDDGRERDTALAALQDLVREIDRCAVELQGARERAELLLAERRTGRAWLDIVSAEARPLVVERITTVLSALAGAGSAWRRAQARALQDEQVSINRIAALFGVTRQRISALLREPASDPVPDPDAAPPA</sequence>
<evidence type="ECO:0000256" key="1">
    <source>
        <dbReference type="SAM" id="MobiDB-lite"/>
    </source>
</evidence>
<reference evidence="2 3" key="1">
    <citation type="submission" date="2016-11" db="EMBL/GenBank/DDBJ databases">
        <authorList>
            <person name="Jaros S."/>
            <person name="Januszkiewicz K."/>
            <person name="Wedrychowicz H."/>
        </authorList>
    </citation>
    <scope>NUCLEOTIDE SEQUENCE [LARGE SCALE GENOMIC DNA]</scope>
    <source>
        <strain evidence="2 3">DSM 45408</strain>
    </source>
</reference>
<proteinExistence type="predicted"/>
<organism evidence="2 3">
    <name type="scientific">Geodermatophilus nigrescens</name>
    <dbReference type="NCBI Taxonomy" id="1070870"/>
    <lineage>
        <taxon>Bacteria</taxon>
        <taxon>Bacillati</taxon>
        <taxon>Actinomycetota</taxon>
        <taxon>Actinomycetes</taxon>
        <taxon>Geodermatophilales</taxon>
        <taxon>Geodermatophilaceae</taxon>
        <taxon>Geodermatophilus</taxon>
    </lineage>
</organism>
<protein>
    <recommendedName>
        <fullName evidence="4">Homeodomain-like domain-containing protein</fullName>
    </recommendedName>
</protein>
<accession>A0A1M5MFF1</accession>